<keyword evidence="1" id="KW-0175">Coiled coil</keyword>
<dbReference type="AlphaFoldDB" id="A0A1I7WVZ1"/>
<organism evidence="2 3">
    <name type="scientific">Heterorhabditis bacteriophora</name>
    <name type="common">Entomopathogenic nematode worm</name>
    <dbReference type="NCBI Taxonomy" id="37862"/>
    <lineage>
        <taxon>Eukaryota</taxon>
        <taxon>Metazoa</taxon>
        <taxon>Ecdysozoa</taxon>
        <taxon>Nematoda</taxon>
        <taxon>Chromadorea</taxon>
        <taxon>Rhabditida</taxon>
        <taxon>Rhabditina</taxon>
        <taxon>Rhabditomorpha</taxon>
        <taxon>Strongyloidea</taxon>
        <taxon>Heterorhabditidae</taxon>
        <taxon>Heterorhabditis</taxon>
    </lineage>
</organism>
<evidence type="ECO:0000256" key="1">
    <source>
        <dbReference type="SAM" id="Coils"/>
    </source>
</evidence>
<protein>
    <submittedName>
        <fullName evidence="3">Uncharacterized protein</fullName>
    </submittedName>
</protein>
<dbReference type="WBParaSite" id="Hba_09342">
    <property type="protein sequence ID" value="Hba_09342"/>
    <property type="gene ID" value="Hba_09342"/>
</dbReference>
<proteinExistence type="predicted"/>
<dbReference type="Proteomes" id="UP000095283">
    <property type="component" value="Unplaced"/>
</dbReference>
<name>A0A1I7WVZ1_HETBA</name>
<accession>A0A1I7WVZ1</accession>
<reference evidence="3" key="1">
    <citation type="submission" date="2016-11" db="UniProtKB">
        <authorList>
            <consortium name="WormBaseParasite"/>
        </authorList>
    </citation>
    <scope>IDENTIFICATION</scope>
</reference>
<keyword evidence="2" id="KW-1185">Reference proteome</keyword>
<evidence type="ECO:0000313" key="2">
    <source>
        <dbReference type="Proteomes" id="UP000095283"/>
    </source>
</evidence>
<evidence type="ECO:0000313" key="3">
    <source>
        <dbReference type="WBParaSite" id="Hba_09342"/>
    </source>
</evidence>
<sequence>MPFTVCLRVIKSLVLITTKQLYLLEMKHEEMENQLGELKCARNIEEVKTKQVVDYLRNNLKKYMDGSSGKSKTIEYAKISPPPLASSETVHEVAQINCNSQKEETDKREYINNVAISSFCKNRLDEILENAINTNKEKEDDRQEQVEENIKNHFSSVLNSEAEHAASNLEKELKGLPQEWRQFSNADTFIHKKVEVGYPLVYNINIINIKWRPVFLVTKCTECSE</sequence>
<feature type="coiled-coil region" evidence="1">
    <location>
        <begin position="121"/>
        <end position="179"/>
    </location>
</feature>